<dbReference type="AlphaFoldDB" id="A0A9D2T113"/>
<organism evidence="1 2">
    <name type="scientific">Candidatus Intestinimonas pullistercoris</name>
    <dbReference type="NCBI Taxonomy" id="2838623"/>
    <lineage>
        <taxon>Bacteria</taxon>
        <taxon>Bacillati</taxon>
        <taxon>Bacillota</taxon>
        <taxon>Clostridia</taxon>
        <taxon>Eubacteriales</taxon>
        <taxon>Intestinimonas</taxon>
    </lineage>
</organism>
<evidence type="ECO:0000313" key="2">
    <source>
        <dbReference type="Proteomes" id="UP000823882"/>
    </source>
</evidence>
<name>A0A9D2T113_9FIRM</name>
<dbReference type="Proteomes" id="UP000823882">
    <property type="component" value="Unassembled WGS sequence"/>
</dbReference>
<protein>
    <submittedName>
        <fullName evidence="1">Uncharacterized protein</fullName>
    </submittedName>
</protein>
<accession>A0A9D2T113</accession>
<proteinExistence type="predicted"/>
<comment type="caution">
    <text evidence="1">The sequence shown here is derived from an EMBL/GenBank/DDBJ whole genome shotgun (WGS) entry which is preliminary data.</text>
</comment>
<dbReference type="EMBL" id="DWWJ01000160">
    <property type="protein sequence ID" value="HJC41639.1"/>
    <property type="molecule type" value="Genomic_DNA"/>
</dbReference>
<reference evidence="1" key="1">
    <citation type="journal article" date="2021" name="PeerJ">
        <title>Extensive microbial diversity within the chicken gut microbiome revealed by metagenomics and culture.</title>
        <authorList>
            <person name="Gilroy R."/>
            <person name="Ravi A."/>
            <person name="Getino M."/>
            <person name="Pursley I."/>
            <person name="Horton D.L."/>
            <person name="Alikhan N.F."/>
            <person name="Baker D."/>
            <person name="Gharbi K."/>
            <person name="Hall N."/>
            <person name="Watson M."/>
            <person name="Adriaenssens E.M."/>
            <person name="Foster-Nyarko E."/>
            <person name="Jarju S."/>
            <person name="Secka A."/>
            <person name="Antonio M."/>
            <person name="Oren A."/>
            <person name="Chaudhuri R.R."/>
            <person name="La Ragione R."/>
            <person name="Hildebrand F."/>
            <person name="Pallen M.J."/>
        </authorList>
    </citation>
    <scope>NUCLEOTIDE SEQUENCE</scope>
    <source>
        <strain evidence="1">CHK186-1790</strain>
    </source>
</reference>
<gene>
    <name evidence="1" type="ORF">H9701_08825</name>
</gene>
<sequence length="115" mass="12792">MPEPKTCPACGGKLEYDSRCALGSRELELYLCPDCGRAELYEPEGARARRRAEEQEAGRFLQDLREKLAAGELTAELFPCPTCGFPRRDRVCPICGSVVDLETLTELQPGEAEKR</sequence>
<evidence type="ECO:0000313" key="1">
    <source>
        <dbReference type="EMBL" id="HJC41639.1"/>
    </source>
</evidence>
<reference evidence="1" key="2">
    <citation type="submission" date="2021-04" db="EMBL/GenBank/DDBJ databases">
        <authorList>
            <person name="Gilroy R."/>
        </authorList>
    </citation>
    <scope>NUCLEOTIDE SEQUENCE</scope>
    <source>
        <strain evidence="1">CHK186-1790</strain>
    </source>
</reference>